<dbReference type="AlphaFoldDB" id="A0A2H3JF67"/>
<evidence type="ECO:0000256" key="1">
    <source>
        <dbReference type="SAM" id="MobiDB-lite"/>
    </source>
</evidence>
<accession>A0A2H3JF67</accession>
<dbReference type="Proteomes" id="UP000218811">
    <property type="component" value="Unassembled WGS sequence"/>
</dbReference>
<organism evidence="2 3">
    <name type="scientific">Wolfiporia cocos (strain MD-104)</name>
    <name type="common">Brown rot fungus</name>
    <dbReference type="NCBI Taxonomy" id="742152"/>
    <lineage>
        <taxon>Eukaryota</taxon>
        <taxon>Fungi</taxon>
        <taxon>Dikarya</taxon>
        <taxon>Basidiomycota</taxon>
        <taxon>Agaricomycotina</taxon>
        <taxon>Agaricomycetes</taxon>
        <taxon>Polyporales</taxon>
        <taxon>Phaeolaceae</taxon>
        <taxon>Wolfiporia</taxon>
    </lineage>
</organism>
<protein>
    <submittedName>
        <fullName evidence="2">Uncharacterized protein</fullName>
    </submittedName>
</protein>
<keyword evidence="3" id="KW-1185">Reference proteome</keyword>
<evidence type="ECO:0000313" key="3">
    <source>
        <dbReference type="Proteomes" id="UP000218811"/>
    </source>
</evidence>
<feature type="compositionally biased region" description="Polar residues" evidence="1">
    <location>
        <begin position="30"/>
        <end position="41"/>
    </location>
</feature>
<feature type="region of interest" description="Disordered" evidence="1">
    <location>
        <begin position="307"/>
        <end position="390"/>
    </location>
</feature>
<feature type="region of interest" description="Disordered" evidence="1">
    <location>
        <begin position="30"/>
        <end position="65"/>
    </location>
</feature>
<name>A0A2H3JF67_WOLCO</name>
<reference evidence="2 3" key="1">
    <citation type="journal article" date="2012" name="Science">
        <title>The Paleozoic origin of enzymatic lignin decomposition reconstructed from 31 fungal genomes.</title>
        <authorList>
            <person name="Floudas D."/>
            <person name="Binder M."/>
            <person name="Riley R."/>
            <person name="Barry K."/>
            <person name="Blanchette R.A."/>
            <person name="Henrissat B."/>
            <person name="Martinez A.T."/>
            <person name="Otillar R."/>
            <person name="Spatafora J.W."/>
            <person name="Yadav J.S."/>
            <person name="Aerts A."/>
            <person name="Benoit I."/>
            <person name="Boyd A."/>
            <person name="Carlson A."/>
            <person name="Copeland A."/>
            <person name="Coutinho P.M."/>
            <person name="de Vries R.P."/>
            <person name="Ferreira P."/>
            <person name="Findley K."/>
            <person name="Foster B."/>
            <person name="Gaskell J."/>
            <person name="Glotzer D."/>
            <person name="Gorecki P."/>
            <person name="Heitman J."/>
            <person name="Hesse C."/>
            <person name="Hori C."/>
            <person name="Igarashi K."/>
            <person name="Jurgens J.A."/>
            <person name="Kallen N."/>
            <person name="Kersten P."/>
            <person name="Kohler A."/>
            <person name="Kuees U."/>
            <person name="Kumar T.K.A."/>
            <person name="Kuo A."/>
            <person name="LaButti K."/>
            <person name="Larrondo L.F."/>
            <person name="Lindquist E."/>
            <person name="Ling A."/>
            <person name="Lombard V."/>
            <person name="Lucas S."/>
            <person name="Lundell T."/>
            <person name="Martin R."/>
            <person name="McLaughlin D.J."/>
            <person name="Morgenstern I."/>
            <person name="Morin E."/>
            <person name="Murat C."/>
            <person name="Nagy L.G."/>
            <person name="Nolan M."/>
            <person name="Ohm R.A."/>
            <person name="Patyshakuliyeva A."/>
            <person name="Rokas A."/>
            <person name="Ruiz-Duenas F.J."/>
            <person name="Sabat G."/>
            <person name="Salamov A."/>
            <person name="Samejima M."/>
            <person name="Schmutz J."/>
            <person name="Slot J.C."/>
            <person name="St John F."/>
            <person name="Stenlid J."/>
            <person name="Sun H."/>
            <person name="Sun S."/>
            <person name="Syed K."/>
            <person name="Tsang A."/>
            <person name="Wiebenga A."/>
            <person name="Young D."/>
            <person name="Pisabarro A."/>
            <person name="Eastwood D.C."/>
            <person name="Martin F."/>
            <person name="Cullen D."/>
            <person name="Grigoriev I.V."/>
            <person name="Hibbett D.S."/>
        </authorList>
    </citation>
    <scope>NUCLEOTIDE SEQUENCE [LARGE SCALE GENOMIC DNA]</scope>
    <source>
        <strain evidence="2 3">MD-104</strain>
    </source>
</reference>
<dbReference type="EMBL" id="KB468113">
    <property type="protein sequence ID" value="PCH40872.1"/>
    <property type="molecule type" value="Genomic_DNA"/>
</dbReference>
<dbReference type="OrthoDB" id="3232876at2759"/>
<sequence>MNNLGMRLERQLSLSTIEKANLNTTISSFPQAQSSATNSSAIPEASTAPLEPDVQQQFAESDPQQQFAKLLSDNGIKARDFAYESTLPPIPSVPYIRVQYPDLPRGRRATEEEQDDYEGKTFYIDAETGGSTTGLPPKSKPRTIERTPTEPLLEEELRVPVRSLKRTIGGATMLKREPAFTGLSPALLASPRRPAQALANTLGEGCSPQPELEGTSQETEAWGETPLVTPIGTPQRPIIVTSAVPESQINTLSRLPQVDGIAHPHLGLTPERLSCYGPMIQSQQSLVPSLESLVRDEDMLGSSSLLAPLSWPTAHTPSSDPESPPRKKGRLTPRKMRHRPTDSPVINANRATRYHLRNRTVDAVPADEQDHSPLPSSSRHLSPSQARRAL</sequence>
<gene>
    <name evidence="2" type="ORF">WOLCODRAFT_16734</name>
</gene>
<proteinExistence type="predicted"/>
<feature type="compositionally biased region" description="Low complexity" evidence="1">
    <location>
        <begin position="372"/>
        <end position="384"/>
    </location>
</feature>
<dbReference type="OMA" id="SIPRTWY"/>
<evidence type="ECO:0000313" key="2">
    <source>
        <dbReference type="EMBL" id="PCH40872.1"/>
    </source>
</evidence>
<feature type="compositionally biased region" description="Basic residues" evidence="1">
    <location>
        <begin position="326"/>
        <end position="338"/>
    </location>
</feature>
<feature type="compositionally biased region" description="Polar residues" evidence="1">
    <location>
        <begin position="54"/>
        <end position="65"/>
    </location>
</feature>
<feature type="region of interest" description="Disordered" evidence="1">
    <location>
        <begin position="126"/>
        <end position="145"/>
    </location>
</feature>